<dbReference type="PROSITE" id="PS51900">
    <property type="entry name" value="CB"/>
    <property type="match status" value="1"/>
</dbReference>
<evidence type="ECO:0000259" key="6">
    <source>
        <dbReference type="PROSITE" id="PS51898"/>
    </source>
</evidence>
<name>A0A1G5SCB9_9PROT</name>
<dbReference type="Pfam" id="PF13356">
    <property type="entry name" value="Arm-DNA-bind_3"/>
    <property type="match status" value="1"/>
</dbReference>
<dbReference type="GO" id="GO:0003677">
    <property type="term" value="F:DNA binding"/>
    <property type="evidence" value="ECO:0007669"/>
    <property type="project" value="UniProtKB-UniRule"/>
</dbReference>
<evidence type="ECO:0000256" key="4">
    <source>
        <dbReference type="ARBA" id="ARBA00023172"/>
    </source>
</evidence>
<evidence type="ECO:0000256" key="1">
    <source>
        <dbReference type="ARBA" id="ARBA00008857"/>
    </source>
</evidence>
<keyword evidence="3 5" id="KW-0238">DNA-binding</keyword>
<dbReference type="InterPro" id="IPR044068">
    <property type="entry name" value="CB"/>
</dbReference>
<protein>
    <submittedName>
        <fullName evidence="8">Integrase family protein</fullName>
    </submittedName>
</protein>
<gene>
    <name evidence="8" type="ORF">NSMM_260088</name>
</gene>
<sequence length="395" mass="45590">MYLTDAKIKAAKPRDKAYKLSDGDGLTLLIQPNGSKWWRYRYRYNGKEKMLSVGTYPDVTLKSARLLRVVFRDLLKQGIDPSQHRKQQKYVAMAAAENSFESVARQWWEHWRHARTERHAAYTLRRLEADVFPTIGDKQISSITAMDLLATIKKIESRGATDIAKRALSTCGQIFRYAVGHGLAERNPAADIKPADVLKPSQKTNYARLDHKDLPELLRRIDQYDGHPLTRFALKLIALTFVRTAELIGARWEEIDIESRQWRIPAERMKMRAPHIVPLADQAIEVLQDIRKLRADDILLFPSERRNGKTMSNNTLLYALYRMGYHSRMTGHGFRGIASTILHEQGYAHEHIELQLAHSPRDEVSASYNHALHLEPRARMMNDWASYLDRVKNGR</sequence>
<evidence type="ECO:0000256" key="2">
    <source>
        <dbReference type="ARBA" id="ARBA00022908"/>
    </source>
</evidence>
<dbReference type="InterPro" id="IPR002104">
    <property type="entry name" value="Integrase_catalytic"/>
</dbReference>
<dbReference type="InterPro" id="IPR025166">
    <property type="entry name" value="Integrase_DNA_bind_dom"/>
</dbReference>
<feature type="domain" description="Tyr recombinase" evidence="6">
    <location>
        <begin position="204"/>
        <end position="381"/>
    </location>
</feature>
<dbReference type="Gene3D" id="1.10.150.130">
    <property type="match status" value="1"/>
</dbReference>
<dbReference type="InterPro" id="IPR053876">
    <property type="entry name" value="Phage_int_M"/>
</dbReference>
<accession>A0A1G5SCB9</accession>
<dbReference type="Pfam" id="PF00589">
    <property type="entry name" value="Phage_integrase"/>
    <property type="match status" value="1"/>
</dbReference>
<dbReference type="CDD" id="cd00801">
    <property type="entry name" value="INT_P4_C"/>
    <property type="match status" value="1"/>
</dbReference>
<evidence type="ECO:0000256" key="3">
    <source>
        <dbReference type="ARBA" id="ARBA00023125"/>
    </source>
</evidence>
<dbReference type="Gene3D" id="1.10.443.10">
    <property type="entry name" value="Intergrase catalytic core"/>
    <property type="match status" value="1"/>
</dbReference>
<proteinExistence type="inferred from homology"/>
<dbReference type="InterPro" id="IPR010998">
    <property type="entry name" value="Integrase_recombinase_N"/>
</dbReference>
<comment type="similarity">
    <text evidence="1">Belongs to the 'phage' integrase family.</text>
</comment>
<dbReference type="Proteomes" id="UP000198729">
    <property type="component" value="Unassembled WGS sequence"/>
</dbReference>
<dbReference type="GO" id="GO:0006310">
    <property type="term" value="P:DNA recombination"/>
    <property type="evidence" value="ECO:0007669"/>
    <property type="project" value="UniProtKB-KW"/>
</dbReference>
<keyword evidence="9" id="KW-1185">Reference proteome</keyword>
<dbReference type="SUPFAM" id="SSF56349">
    <property type="entry name" value="DNA breaking-rejoining enzymes"/>
    <property type="match status" value="1"/>
</dbReference>
<dbReference type="OrthoDB" id="9775880at2"/>
<dbReference type="PROSITE" id="PS51898">
    <property type="entry name" value="TYR_RECOMBINASE"/>
    <property type="match status" value="1"/>
</dbReference>
<dbReference type="RefSeq" id="WP_090284547.1">
    <property type="nucleotide sequence ID" value="NZ_FMWO01000032.1"/>
</dbReference>
<keyword evidence="4" id="KW-0233">DNA recombination</keyword>
<dbReference type="Pfam" id="PF22022">
    <property type="entry name" value="Phage_int_M"/>
    <property type="match status" value="1"/>
</dbReference>
<dbReference type="InterPro" id="IPR011010">
    <property type="entry name" value="DNA_brk_join_enz"/>
</dbReference>
<dbReference type="InterPro" id="IPR013762">
    <property type="entry name" value="Integrase-like_cat_sf"/>
</dbReference>
<dbReference type="InterPro" id="IPR050808">
    <property type="entry name" value="Phage_Integrase"/>
</dbReference>
<reference evidence="8 9" key="1">
    <citation type="submission" date="2016-10" db="EMBL/GenBank/DDBJ databases">
        <authorList>
            <person name="de Groot N.N."/>
        </authorList>
    </citation>
    <scope>NUCLEOTIDE SEQUENCE [LARGE SCALE GENOMIC DNA]</scope>
    <source>
        <strain evidence="8">1</strain>
    </source>
</reference>
<evidence type="ECO:0000256" key="5">
    <source>
        <dbReference type="PROSITE-ProRule" id="PRU01248"/>
    </source>
</evidence>
<keyword evidence="2" id="KW-0229">DNA integration</keyword>
<evidence type="ECO:0000313" key="8">
    <source>
        <dbReference type="EMBL" id="SCZ84792.1"/>
    </source>
</evidence>
<organism evidence="8 9">
    <name type="scientific">Nitrosomonas mobilis</name>
    <dbReference type="NCBI Taxonomy" id="51642"/>
    <lineage>
        <taxon>Bacteria</taxon>
        <taxon>Pseudomonadati</taxon>
        <taxon>Pseudomonadota</taxon>
        <taxon>Betaproteobacteria</taxon>
        <taxon>Nitrosomonadales</taxon>
        <taxon>Nitrosomonadaceae</taxon>
        <taxon>Nitrosomonas</taxon>
    </lineage>
</organism>
<dbReference type="PANTHER" id="PTHR30629:SF2">
    <property type="entry name" value="PROPHAGE INTEGRASE INTS-RELATED"/>
    <property type="match status" value="1"/>
</dbReference>
<evidence type="ECO:0000313" key="9">
    <source>
        <dbReference type="Proteomes" id="UP000198729"/>
    </source>
</evidence>
<dbReference type="AlphaFoldDB" id="A0A1G5SCB9"/>
<dbReference type="PANTHER" id="PTHR30629">
    <property type="entry name" value="PROPHAGE INTEGRASE"/>
    <property type="match status" value="1"/>
</dbReference>
<dbReference type="STRING" id="51642.NSMM_260088"/>
<dbReference type="Gene3D" id="3.30.160.390">
    <property type="entry name" value="Integrase, DNA-binding domain"/>
    <property type="match status" value="1"/>
</dbReference>
<dbReference type="EMBL" id="FMWO01000032">
    <property type="protein sequence ID" value="SCZ84792.1"/>
    <property type="molecule type" value="Genomic_DNA"/>
</dbReference>
<feature type="domain" description="Core-binding (CB)" evidence="7">
    <location>
        <begin position="98"/>
        <end position="179"/>
    </location>
</feature>
<dbReference type="GO" id="GO:0015074">
    <property type="term" value="P:DNA integration"/>
    <property type="evidence" value="ECO:0007669"/>
    <property type="project" value="UniProtKB-KW"/>
</dbReference>
<evidence type="ECO:0000259" key="7">
    <source>
        <dbReference type="PROSITE" id="PS51900"/>
    </source>
</evidence>
<dbReference type="InterPro" id="IPR038488">
    <property type="entry name" value="Integrase_DNA-bd_sf"/>
</dbReference>